<reference evidence="2 3" key="1">
    <citation type="submission" date="2017-10" db="EMBL/GenBank/DDBJ databases">
        <title>Comparative genomics in systemic dimorphic fungi from Ajellomycetaceae.</title>
        <authorList>
            <person name="Munoz J.F."/>
            <person name="Mcewen J.G."/>
            <person name="Clay O.K."/>
            <person name="Cuomo C.A."/>
        </authorList>
    </citation>
    <scope>NUCLEOTIDE SEQUENCE [LARGE SCALE GENOMIC DNA]</scope>
    <source>
        <strain evidence="2 3">UAMH5409</strain>
    </source>
</reference>
<keyword evidence="1" id="KW-1133">Transmembrane helix</keyword>
<dbReference type="Proteomes" id="UP000223968">
    <property type="component" value="Unassembled WGS sequence"/>
</dbReference>
<name>A0A2B7Y1E0_9EURO</name>
<dbReference type="AlphaFoldDB" id="A0A2B7Y1E0"/>
<organism evidence="2 3">
    <name type="scientific">Helicocarpus griseus UAMH5409</name>
    <dbReference type="NCBI Taxonomy" id="1447875"/>
    <lineage>
        <taxon>Eukaryota</taxon>
        <taxon>Fungi</taxon>
        <taxon>Dikarya</taxon>
        <taxon>Ascomycota</taxon>
        <taxon>Pezizomycotina</taxon>
        <taxon>Eurotiomycetes</taxon>
        <taxon>Eurotiomycetidae</taxon>
        <taxon>Onygenales</taxon>
        <taxon>Ajellomycetaceae</taxon>
        <taxon>Helicocarpus</taxon>
    </lineage>
</organism>
<feature type="transmembrane region" description="Helical" evidence="1">
    <location>
        <begin position="39"/>
        <end position="61"/>
    </location>
</feature>
<gene>
    <name evidence="2" type="ORF">AJ79_02953</name>
</gene>
<dbReference type="PANTHER" id="PTHR33973:SF4">
    <property type="entry name" value="OS07G0153300 PROTEIN"/>
    <property type="match status" value="1"/>
</dbReference>
<accession>A0A2B7Y1E0</accession>
<dbReference type="OrthoDB" id="3340520at2759"/>
<evidence type="ECO:0000313" key="3">
    <source>
        <dbReference type="Proteomes" id="UP000223968"/>
    </source>
</evidence>
<keyword evidence="1" id="KW-0472">Membrane</keyword>
<proteinExistence type="predicted"/>
<dbReference type="InterPro" id="IPR010775">
    <property type="entry name" value="DUF1365"/>
</dbReference>
<keyword evidence="1" id="KW-0812">Transmembrane</keyword>
<evidence type="ECO:0000256" key="1">
    <source>
        <dbReference type="SAM" id="Phobius"/>
    </source>
</evidence>
<dbReference type="EMBL" id="PDNB01000033">
    <property type="protein sequence ID" value="PGH14618.1"/>
    <property type="molecule type" value="Genomic_DNA"/>
</dbReference>
<dbReference type="PANTHER" id="PTHR33973">
    <property type="entry name" value="OS07G0153300 PROTEIN"/>
    <property type="match status" value="1"/>
</dbReference>
<keyword evidence="3" id="KW-1185">Reference proteome</keyword>
<sequence>MDLFTASPSLLLSFAARVALERKTLLAFAENVLLLALIQWAPFSLLSCLGALSLFLAFAFFETRWEYIDPSNNIRENPWGKIESEKGAFSHEGPVCPKDKISSPKSLFGSCPMASRPPPLSEEVENRVIEGWTEPTETYGKPILYQCHMAHRRTAPFKDLFSHSYLYVGTPVGLRECYGPLVSMDYDGTRPYSKWSIPKAWFHIRAKDFGLRGGRHMTLSQKLREIITSEGADPSEWAYAYLVAEPSVNSWTTNPLGFWYLYSAEKKLTAIIVELNTSFNERRLWLVRATPGYQPKNGPYVFRGEFDKDAFVSPFMPLSPCGYIINMSDPCANENNEIDILITLRKKEGGSLMVTRVISTAPGLNASTASMWEKLKFIARWCYVPSATTTTYRILSQAARIYTKAPRTYARPEACTKVLGRPARAVERTLERYFRLYLKDTVEKYPQPISVTYLNPGEHSRKSETFYSASYLSDIPETKSKRDITIQVKSPLFYNHFFHYQTPYEALENELLDDERTCTAWSPSPAEFAFLFKGITPAKSDIYPSTKSREQWRLVSLLRGAPVAVGYPHTSPYQPFKGLSAMDQWVIQQCSKDQVREYRRSLLGIFLGDRIAGVVGPLKQLSEDFEQVGLSRDAVLKIYDAWIKTGLVVGTKIVLQRTGESGGDLSQELIGWTAFAALNIWACFKAVW</sequence>
<protein>
    <recommendedName>
        <fullName evidence="4">DUF1365 domain-containing protein</fullName>
    </recommendedName>
</protein>
<dbReference type="Pfam" id="PF07103">
    <property type="entry name" value="DUF1365"/>
    <property type="match status" value="1"/>
</dbReference>
<comment type="caution">
    <text evidence="2">The sequence shown here is derived from an EMBL/GenBank/DDBJ whole genome shotgun (WGS) entry which is preliminary data.</text>
</comment>
<evidence type="ECO:0000313" key="2">
    <source>
        <dbReference type="EMBL" id="PGH14618.1"/>
    </source>
</evidence>
<evidence type="ECO:0008006" key="4">
    <source>
        <dbReference type="Google" id="ProtNLM"/>
    </source>
</evidence>